<dbReference type="NCBIfam" id="TIGR00180">
    <property type="entry name" value="parB_part"/>
    <property type="match status" value="1"/>
</dbReference>
<dbReference type="CDD" id="cd16411">
    <property type="entry name" value="ParB_N_like"/>
    <property type="match status" value="1"/>
</dbReference>
<accession>A0ABQ2PE75</accession>
<protein>
    <submittedName>
        <fullName evidence="3">Chromosome partitioning protein ParB</fullName>
    </submittedName>
</protein>
<dbReference type="PANTHER" id="PTHR33375:SF1">
    <property type="entry name" value="CHROMOSOME-PARTITIONING PROTEIN PARB-RELATED"/>
    <property type="match status" value="1"/>
</dbReference>
<organism evidence="3 4">
    <name type="scientific">Silvimonas iriomotensis</name>
    <dbReference type="NCBI Taxonomy" id="449662"/>
    <lineage>
        <taxon>Bacteria</taxon>
        <taxon>Pseudomonadati</taxon>
        <taxon>Pseudomonadota</taxon>
        <taxon>Betaproteobacteria</taxon>
        <taxon>Neisseriales</taxon>
        <taxon>Chitinibacteraceae</taxon>
        <taxon>Silvimonas</taxon>
    </lineage>
</organism>
<evidence type="ECO:0000256" key="1">
    <source>
        <dbReference type="ARBA" id="ARBA00006295"/>
    </source>
</evidence>
<feature type="domain" description="ParB-like N-terminal" evidence="2">
    <location>
        <begin position="11"/>
        <end position="102"/>
    </location>
</feature>
<dbReference type="InterPro" id="IPR003115">
    <property type="entry name" value="ParB_N"/>
</dbReference>
<dbReference type="RefSeq" id="WP_188706571.1">
    <property type="nucleotide sequence ID" value="NZ_BMLX01000008.1"/>
</dbReference>
<sequence>MMDKLQQRTLRNIPLDLIDVLNTRDRNKRVFADIVGNFQKVGLKKPVTVAPRRGEDGSERYLLLCGEGRLKAFRSLGETEIPALVVEVDNEDAFIISLAENIARRQYRPLEVLSGIKRLNTLGYSANDIATKTGLNPTYVGGILNLLTQGEERLLIAVETGKVPLNTALEIVGAGDDDTALQAAMQEAYESGRLRGKQLTETRKVIQRRQSLGRCMGKNTQRKKTDVSASGLVRTYEREVARQKLVVRKAELTQQRLLFVVSALRQLFADENFINLLRAEHLDTLPSYLADRVWPAGSAA</sequence>
<dbReference type="Proteomes" id="UP000637267">
    <property type="component" value="Unassembled WGS sequence"/>
</dbReference>
<dbReference type="InterPro" id="IPR050336">
    <property type="entry name" value="Chromosome_partition/occlusion"/>
</dbReference>
<dbReference type="SUPFAM" id="SSF109709">
    <property type="entry name" value="KorB DNA-binding domain-like"/>
    <property type="match status" value="1"/>
</dbReference>
<dbReference type="PANTHER" id="PTHR33375">
    <property type="entry name" value="CHROMOSOME-PARTITIONING PROTEIN PARB-RELATED"/>
    <property type="match status" value="1"/>
</dbReference>
<dbReference type="InterPro" id="IPR011111">
    <property type="entry name" value="Plasmid_RepB"/>
</dbReference>
<dbReference type="InterPro" id="IPR036086">
    <property type="entry name" value="ParB/Sulfiredoxin_sf"/>
</dbReference>
<reference evidence="4" key="1">
    <citation type="journal article" date="2019" name="Int. J. Syst. Evol. Microbiol.">
        <title>The Global Catalogue of Microorganisms (GCM) 10K type strain sequencing project: providing services to taxonomists for standard genome sequencing and annotation.</title>
        <authorList>
            <consortium name="The Broad Institute Genomics Platform"/>
            <consortium name="The Broad Institute Genome Sequencing Center for Infectious Disease"/>
            <person name="Wu L."/>
            <person name="Ma J."/>
        </authorList>
    </citation>
    <scope>NUCLEOTIDE SEQUENCE [LARGE SCALE GENOMIC DNA]</scope>
    <source>
        <strain evidence="4">CGMCC 1.8859</strain>
    </source>
</reference>
<comment type="caution">
    <text evidence="3">The sequence shown here is derived from an EMBL/GenBank/DDBJ whole genome shotgun (WGS) entry which is preliminary data.</text>
</comment>
<dbReference type="Pfam" id="PF02195">
    <property type="entry name" value="ParB_N"/>
    <property type="match status" value="1"/>
</dbReference>
<gene>
    <name evidence="3" type="primary">parB</name>
    <name evidence="3" type="ORF">GCM10010970_37950</name>
</gene>
<comment type="similarity">
    <text evidence="1">Belongs to the ParB family.</text>
</comment>
<dbReference type="Gene3D" id="3.90.1530.30">
    <property type="match status" value="1"/>
</dbReference>
<proteinExistence type="inferred from homology"/>
<name>A0ABQ2PE75_9NEIS</name>
<dbReference type="SMART" id="SM00470">
    <property type="entry name" value="ParB"/>
    <property type="match status" value="1"/>
</dbReference>
<dbReference type="InterPro" id="IPR004437">
    <property type="entry name" value="ParB/RepB/Spo0J"/>
</dbReference>
<keyword evidence="4" id="KW-1185">Reference proteome</keyword>
<evidence type="ECO:0000313" key="3">
    <source>
        <dbReference type="EMBL" id="GGP23795.1"/>
    </source>
</evidence>
<evidence type="ECO:0000259" key="2">
    <source>
        <dbReference type="SMART" id="SM00470"/>
    </source>
</evidence>
<dbReference type="Gene3D" id="1.10.10.2830">
    <property type="match status" value="1"/>
</dbReference>
<evidence type="ECO:0000313" key="4">
    <source>
        <dbReference type="Proteomes" id="UP000637267"/>
    </source>
</evidence>
<dbReference type="EMBL" id="BMLX01000008">
    <property type="protein sequence ID" value="GGP23795.1"/>
    <property type="molecule type" value="Genomic_DNA"/>
</dbReference>
<dbReference type="SUPFAM" id="SSF110849">
    <property type="entry name" value="ParB/Sulfiredoxin"/>
    <property type="match status" value="1"/>
</dbReference>
<dbReference type="Pfam" id="PF07506">
    <property type="entry name" value="RepB"/>
    <property type="match status" value="1"/>
</dbReference>